<evidence type="ECO:0000259" key="4">
    <source>
        <dbReference type="PROSITE" id="PS51387"/>
    </source>
</evidence>
<dbReference type="PANTHER" id="PTHR42659">
    <property type="entry name" value="XANTHINE DEHYDROGENASE SUBUNIT C-RELATED"/>
    <property type="match status" value="1"/>
</dbReference>
<dbReference type="Pfam" id="PF03450">
    <property type="entry name" value="CO_deh_flav_C"/>
    <property type="match status" value="1"/>
</dbReference>
<evidence type="ECO:0000256" key="2">
    <source>
        <dbReference type="ARBA" id="ARBA00022827"/>
    </source>
</evidence>
<dbReference type="InterPro" id="IPR002346">
    <property type="entry name" value="Mopterin_DH_FAD-bd"/>
</dbReference>
<keyword evidence="1" id="KW-0285">Flavoprotein</keyword>
<dbReference type="InterPro" id="IPR016167">
    <property type="entry name" value="FAD-bd_PCMH_sub1"/>
</dbReference>
<dbReference type="InterPro" id="IPR016169">
    <property type="entry name" value="FAD-bd_PCMH_sub2"/>
</dbReference>
<dbReference type="Gene3D" id="3.30.43.10">
    <property type="entry name" value="Uridine Diphospho-n-acetylenolpyruvylglucosamine Reductase, domain 2"/>
    <property type="match status" value="1"/>
</dbReference>
<evidence type="ECO:0000313" key="5">
    <source>
        <dbReference type="EMBL" id="MFC0528729.1"/>
    </source>
</evidence>
<evidence type="ECO:0000313" key="6">
    <source>
        <dbReference type="Proteomes" id="UP001589867"/>
    </source>
</evidence>
<organism evidence="5 6">
    <name type="scientific">Phytohabitans kaempferiae</name>
    <dbReference type="NCBI Taxonomy" id="1620943"/>
    <lineage>
        <taxon>Bacteria</taxon>
        <taxon>Bacillati</taxon>
        <taxon>Actinomycetota</taxon>
        <taxon>Actinomycetes</taxon>
        <taxon>Micromonosporales</taxon>
        <taxon>Micromonosporaceae</taxon>
    </lineage>
</organism>
<sequence length="289" mass="29320">MLPDFTLLRPATVAEACALLAEQTGEAAAYAGGTELLLAMKLGEATPRYLVDLKGVPGLDPLTVHDGVLRIGALVTHRRLERAPLVAQTLPALAWLERRLANPRIRATGTVGGNLASGRPHSDLATFLIAAGATVSCVSSAGAARTVAAADLTVAPFQTVLTEDEVIVGVDVPVPAAGTALAHQRFILVERPAATVTVRLTATGGVVTAARVVAGAASPIPAPLPAAADALVGVPLDAGPVELRQAGEAAAETLAVAPGGDEAYQRQLVAVLVRRAAHAALADLAFAPR</sequence>
<keyword evidence="2" id="KW-0274">FAD</keyword>
<dbReference type="PANTHER" id="PTHR42659:SF2">
    <property type="entry name" value="XANTHINE DEHYDROGENASE SUBUNIT C-RELATED"/>
    <property type="match status" value="1"/>
</dbReference>
<dbReference type="EMBL" id="JBHLUH010000020">
    <property type="protein sequence ID" value="MFC0528729.1"/>
    <property type="molecule type" value="Genomic_DNA"/>
</dbReference>
<dbReference type="InterPro" id="IPR016166">
    <property type="entry name" value="FAD-bd_PCMH"/>
</dbReference>
<reference evidence="5 6" key="1">
    <citation type="submission" date="2024-09" db="EMBL/GenBank/DDBJ databases">
        <authorList>
            <person name="Sun Q."/>
            <person name="Mori K."/>
        </authorList>
    </citation>
    <scope>NUCLEOTIDE SEQUENCE [LARGE SCALE GENOMIC DNA]</scope>
    <source>
        <strain evidence="5 6">TBRC 3947</strain>
    </source>
</reference>
<accession>A0ABV6M2J5</accession>
<dbReference type="Gene3D" id="3.30.465.10">
    <property type="match status" value="1"/>
</dbReference>
<dbReference type="Pfam" id="PF00941">
    <property type="entry name" value="FAD_binding_5"/>
    <property type="match status" value="1"/>
</dbReference>
<comment type="caution">
    <text evidence="5">The sequence shown here is derived from an EMBL/GenBank/DDBJ whole genome shotgun (WGS) entry which is preliminary data.</text>
</comment>
<evidence type="ECO:0000256" key="1">
    <source>
        <dbReference type="ARBA" id="ARBA00022630"/>
    </source>
</evidence>
<keyword evidence="6" id="KW-1185">Reference proteome</keyword>
<name>A0ABV6M2J5_9ACTN</name>
<protein>
    <submittedName>
        <fullName evidence="5">FAD binding domain-containing protein</fullName>
    </submittedName>
</protein>
<dbReference type="InterPro" id="IPR005107">
    <property type="entry name" value="CO_DH_flav_C"/>
</dbReference>
<dbReference type="RefSeq" id="WP_377250662.1">
    <property type="nucleotide sequence ID" value="NZ_JBHLUH010000020.1"/>
</dbReference>
<dbReference type="InterPro" id="IPR036683">
    <property type="entry name" value="CO_DH_flav_C_dom_sf"/>
</dbReference>
<evidence type="ECO:0000256" key="3">
    <source>
        <dbReference type="ARBA" id="ARBA00023002"/>
    </source>
</evidence>
<dbReference type="Gene3D" id="3.30.390.50">
    <property type="entry name" value="CO dehydrogenase flavoprotein, C-terminal domain"/>
    <property type="match status" value="1"/>
</dbReference>
<dbReference type="InterPro" id="IPR036318">
    <property type="entry name" value="FAD-bd_PCMH-like_sf"/>
</dbReference>
<proteinExistence type="predicted"/>
<dbReference type="SUPFAM" id="SSF56176">
    <property type="entry name" value="FAD-binding/transporter-associated domain-like"/>
    <property type="match status" value="1"/>
</dbReference>
<dbReference type="Proteomes" id="UP001589867">
    <property type="component" value="Unassembled WGS sequence"/>
</dbReference>
<keyword evidence="3" id="KW-0560">Oxidoreductase</keyword>
<gene>
    <name evidence="5" type="ORF">ACFFIA_13765</name>
</gene>
<dbReference type="SUPFAM" id="SSF55447">
    <property type="entry name" value="CO dehydrogenase flavoprotein C-terminal domain-like"/>
    <property type="match status" value="1"/>
</dbReference>
<dbReference type="InterPro" id="IPR051312">
    <property type="entry name" value="Diverse_Substr_Oxidored"/>
</dbReference>
<dbReference type="SMART" id="SM01092">
    <property type="entry name" value="CO_deh_flav_C"/>
    <property type="match status" value="1"/>
</dbReference>
<dbReference type="PROSITE" id="PS51387">
    <property type="entry name" value="FAD_PCMH"/>
    <property type="match status" value="1"/>
</dbReference>
<feature type="domain" description="FAD-binding PCMH-type" evidence="4">
    <location>
        <begin position="1"/>
        <end position="177"/>
    </location>
</feature>